<feature type="region of interest" description="Disordered" evidence="1">
    <location>
        <begin position="95"/>
        <end position="141"/>
    </location>
</feature>
<dbReference type="InterPro" id="IPR011042">
    <property type="entry name" value="6-blade_b-propeller_TolB-like"/>
</dbReference>
<dbReference type="Gene3D" id="2.120.10.30">
    <property type="entry name" value="TolB, C-terminal domain"/>
    <property type="match status" value="1"/>
</dbReference>
<name>A0A517Y5B4_9BACT</name>
<dbReference type="Proteomes" id="UP000315017">
    <property type="component" value="Chromosome"/>
</dbReference>
<dbReference type="OrthoDB" id="9770043at2"/>
<dbReference type="InterPro" id="IPR012938">
    <property type="entry name" value="Glc/Sorbosone_DH"/>
</dbReference>
<dbReference type="SUPFAM" id="SSF50952">
    <property type="entry name" value="Soluble quinoprotein glucose dehydrogenase"/>
    <property type="match status" value="1"/>
</dbReference>
<gene>
    <name evidence="4" type="ORF">ETAA8_03760</name>
</gene>
<dbReference type="KEGG" id="aagg:ETAA8_03760"/>
<evidence type="ECO:0000256" key="2">
    <source>
        <dbReference type="SAM" id="SignalP"/>
    </source>
</evidence>
<sequence length="442" mass="48415" precursor="true">MNRFSMSLILLSLVLNSCTKLAYGQNRDAGAKASTQLPEPFATKSTIKHPKVIGWPKDKSPSVPVGFRVDAFTRELENPRWIYVLPNGDVLIAQSRTLPKPADEEKDDSEKTEKEKKQEEGAKQAKTVTGSSPNKITLLRDANNDGQPELVETFLSDLRQPFGMALVEDQLFVAETDALRVYPYKEGDSKITAKGMKILDLPAGGYNNHWTRNVVANPRGTKLYVSVGSASNVGEHGSAEETLRANILEVDLDGTNLRVFAAGLRNPVGMSWEPKTGSLWTAVNERDELGDDLVPDYITSVREGAFYGWPYSYFGQHEDPRRKDERPDLVKKAVVPDLGLGSHTASLGLAFYTGKTFPSKYQGGAFIGQRGSWNRSKFVGYRVAFVPFAGGKPAGPPEDFLAGFIANDEEVYGRPVGVAVAKDGSLLVCDEPGNVVWRVSAK</sequence>
<evidence type="ECO:0000259" key="3">
    <source>
        <dbReference type="Pfam" id="PF07995"/>
    </source>
</evidence>
<feature type="chain" id="PRO_5021921036" evidence="2">
    <location>
        <begin position="23"/>
        <end position="442"/>
    </location>
</feature>
<reference evidence="4 5" key="1">
    <citation type="submission" date="2019-02" db="EMBL/GenBank/DDBJ databases">
        <title>Deep-cultivation of Planctomycetes and their phenomic and genomic characterization uncovers novel biology.</title>
        <authorList>
            <person name="Wiegand S."/>
            <person name="Jogler M."/>
            <person name="Boedeker C."/>
            <person name="Pinto D."/>
            <person name="Vollmers J."/>
            <person name="Rivas-Marin E."/>
            <person name="Kohn T."/>
            <person name="Peeters S.H."/>
            <person name="Heuer A."/>
            <person name="Rast P."/>
            <person name="Oberbeckmann S."/>
            <person name="Bunk B."/>
            <person name="Jeske O."/>
            <person name="Meyerdierks A."/>
            <person name="Storesund J.E."/>
            <person name="Kallscheuer N."/>
            <person name="Luecker S."/>
            <person name="Lage O.M."/>
            <person name="Pohl T."/>
            <person name="Merkel B.J."/>
            <person name="Hornburger P."/>
            <person name="Mueller R.-W."/>
            <person name="Bruemmer F."/>
            <person name="Labrenz M."/>
            <person name="Spormann A.M."/>
            <person name="Op den Camp H."/>
            <person name="Overmann J."/>
            <person name="Amann R."/>
            <person name="Jetten M.S.M."/>
            <person name="Mascher T."/>
            <person name="Medema M.H."/>
            <person name="Devos D.P."/>
            <person name="Kaster A.-K."/>
            <person name="Ovreas L."/>
            <person name="Rohde M."/>
            <person name="Galperin M.Y."/>
            <person name="Jogler C."/>
        </authorList>
    </citation>
    <scope>NUCLEOTIDE SEQUENCE [LARGE SCALE GENOMIC DNA]</scope>
    <source>
        <strain evidence="4 5">ETA_A8</strain>
    </source>
</reference>
<dbReference type="EMBL" id="CP036274">
    <property type="protein sequence ID" value="QDU25312.1"/>
    <property type="molecule type" value="Genomic_DNA"/>
</dbReference>
<evidence type="ECO:0000313" key="5">
    <source>
        <dbReference type="Proteomes" id="UP000315017"/>
    </source>
</evidence>
<feature type="compositionally biased region" description="Basic and acidic residues" evidence="1">
    <location>
        <begin position="108"/>
        <end position="123"/>
    </location>
</feature>
<evidence type="ECO:0000313" key="4">
    <source>
        <dbReference type="EMBL" id="QDU25312.1"/>
    </source>
</evidence>
<dbReference type="InterPro" id="IPR011041">
    <property type="entry name" value="Quinoprot_gluc/sorb_DH_b-prop"/>
</dbReference>
<dbReference type="PANTHER" id="PTHR19328:SF55">
    <property type="entry name" value="BLR6566 PROTEIN"/>
    <property type="match status" value="1"/>
</dbReference>
<dbReference type="RefSeq" id="WP_145084058.1">
    <property type="nucleotide sequence ID" value="NZ_CP036274.1"/>
</dbReference>
<keyword evidence="2" id="KW-0732">Signal</keyword>
<organism evidence="4 5">
    <name type="scientific">Anatilimnocola aggregata</name>
    <dbReference type="NCBI Taxonomy" id="2528021"/>
    <lineage>
        <taxon>Bacteria</taxon>
        <taxon>Pseudomonadati</taxon>
        <taxon>Planctomycetota</taxon>
        <taxon>Planctomycetia</taxon>
        <taxon>Pirellulales</taxon>
        <taxon>Pirellulaceae</taxon>
        <taxon>Anatilimnocola</taxon>
    </lineage>
</organism>
<evidence type="ECO:0000256" key="1">
    <source>
        <dbReference type="SAM" id="MobiDB-lite"/>
    </source>
</evidence>
<feature type="domain" description="Glucose/Sorbosone dehydrogenase" evidence="3">
    <location>
        <begin position="205"/>
        <end position="368"/>
    </location>
</feature>
<dbReference type="AlphaFoldDB" id="A0A517Y5B4"/>
<accession>A0A517Y5B4</accession>
<keyword evidence="5" id="KW-1185">Reference proteome</keyword>
<dbReference type="Pfam" id="PF07995">
    <property type="entry name" value="GSDH"/>
    <property type="match status" value="1"/>
</dbReference>
<feature type="signal peptide" evidence="2">
    <location>
        <begin position="1"/>
        <end position="22"/>
    </location>
</feature>
<proteinExistence type="predicted"/>
<protein>
    <submittedName>
        <fullName evidence="4">Membrane bound L-sorbosone dehydrogenase</fullName>
    </submittedName>
</protein>
<dbReference type="PANTHER" id="PTHR19328">
    <property type="entry name" value="HEDGEHOG-INTERACTING PROTEIN"/>
    <property type="match status" value="1"/>
</dbReference>